<dbReference type="GO" id="GO:0004751">
    <property type="term" value="F:ribose-5-phosphate isomerase activity"/>
    <property type="evidence" value="ECO:0007669"/>
    <property type="project" value="TreeGrafter"/>
</dbReference>
<evidence type="ECO:0000313" key="3">
    <source>
        <dbReference type="EMBL" id="OGG48675.1"/>
    </source>
</evidence>
<evidence type="ECO:0000256" key="2">
    <source>
        <dbReference type="PIRSR" id="PIRSR005384-2"/>
    </source>
</evidence>
<dbReference type="STRING" id="1798481.A2678_02300"/>
<evidence type="ECO:0008006" key="5">
    <source>
        <dbReference type="Google" id="ProtNLM"/>
    </source>
</evidence>
<dbReference type="Pfam" id="PF02502">
    <property type="entry name" value="LacAB_rpiB"/>
    <property type="match status" value="2"/>
</dbReference>
<dbReference type="InterPro" id="IPR036569">
    <property type="entry name" value="RpiB_LacA_LacB_sf"/>
</dbReference>
<comment type="similarity">
    <text evidence="1">Belongs to the LacAB/RpiB family.</text>
</comment>
<feature type="binding site" evidence="2">
    <location>
        <begin position="68"/>
        <end position="72"/>
    </location>
    <ligand>
        <name>D-ribulose 5-phosphate</name>
        <dbReference type="ChEBI" id="CHEBI:58121"/>
    </ligand>
</feature>
<feature type="binding site" evidence="2">
    <location>
        <position position="153"/>
    </location>
    <ligand>
        <name>D-ribulose 5-phosphate</name>
        <dbReference type="ChEBI" id="CHEBI:58121"/>
    </ligand>
</feature>
<organism evidence="3 4">
    <name type="scientific">Candidatus Kaiserbacteria bacterium RIFCSPHIGHO2_01_FULL_53_31</name>
    <dbReference type="NCBI Taxonomy" id="1798481"/>
    <lineage>
        <taxon>Bacteria</taxon>
        <taxon>Candidatus Kaiseribacteriota</taxon>
    </lineage>
</organism>
<protein>
    <recommendedName>
        <fullName evidence="5">Ribose-5-phosphate isomerase</fullName>
    </recommendedName>
</protein>
<dbReference type="PIRSF" id="PIRSF005384">
    <property type="entry name" value="RpiB_LacA_B"/>
    <property type="match status" value="1"/>
</dbReference>
<gene>
    <name evidence="3" type="ORF">A2678_02300</name>
</gene>
<feature type="binding site" evidence="2">
    <location>
        <position position="119"/>
    </location>
    <ligand>
        <name>D-ribulose 5-phosphate</name>
        <dbReference type="ChEBI" id="CHEBI:58121"/>
    </ligand>
</feature>
<dbReference type="Gene3D" id="3.40.1400.10">
    <property type="entry name" value="Sugar-phosphate isomerase, RpiB/LacA/LacB"/>
    <property type="match status" value="1"/>
</dbReference>
<feature type="binding site" evidence="2">
    <location>
        <position position="129"/>
    </location>
    <ligand>
        <name>D-ribulose 5-phosphate</name>
        <dbReference type="ChEBI" id="CHEBI:58121"/>
    </ligand>
</feature>
<dbReference type="GO" id="GO:0009052">
    <property type="term" value="P:pentose-phosphate shunt, non-oxidative branch"/>
    <property type="evidence" value="ECO:0007669"/>
    <property type="project" value="TreeGrafter"/>
</dbReference>
<dbReference type="InterPro" id="IPR003500">
    <property type="entry name" value="RpiB_LacA_LacB"/>
</dbReference>
<feature type="binding site" evidence="2">
    <location>
        <begin position="9"/>
        <end position="10"/>
    </location>
    <ligand>
        <name>D-ribulose 5-phosphate</name>
        <dbReference type="ChEBI" id="CHEBI:58121"/>
    </ligand>
</feature>
<dbReference type="Proteomes" id="UP000178815">
    <property type="component" value="Unassembled WGS sequence"/>
</dbReference>
<evidence type="ECO:0000256" key="1">
    <source>
        <dbReference type="ARBA" id="ARBA00008754"/>
    </source>
</evidence>
<sequence length="161" mass="17483">MPKVFFASDHAGFALKNALIEHVRTLGYEVEDLGAHTLESDDDYPDFMTPLAKRVAAEQDARGIIVGGSGQGEAMCANRVPGVRAAVFYGPRRVTAALDIEGGHSEDGFDSVRLPRKHNNANVLSIGARFISGDEADTAVRIFLETPFSDSPRHARRLAKF</sequence>
<feature type="binding site" evidence="2">
    <location>
        <position position="157"/>
    </location>
    <ligand>
        <name>D-ribulose 5-phosphate</name>
        <dbReference type="ChEBI" id="CHEBI:58121"/>
    </ligand>
</feature>
<proteinExistence type="inferred from homology"/>
<dbReference type="EMBL" id="MFKU01000010">
    <property type="protein sequence ID" value="OGG48675.1"/>
    <property type="molecule type" value="Genomic_DNA"/>
</dbReference>
<name>A0A1F6CHM3_9BACT</name>
<comment type="caution">
    <text evidence="3">The sequence shown here is derived from an EMBL/GenBank/DDBJ whole genome shotgun (WGS) entry which is preliminary data.</text>
</comment>
<evidence type="ECO:0000313" key="4">
    <source>
        <dbReference type="Proteomes" id="UP000178815"/>
    </source>
</evidence>
<reference evidence="3 4" key="1">
    <citation type="journal article" date="2016" name="Nat. Commun.">
        <title>Thousands of microbial genomes shed light on interconnected biogeochemical processes in an aquifer system.</title>
        <authorList>
            <person name="Anantharaman K."/>
            <person name="Brown C.T."/>
            <person name="Hug L.A."/>
            <person name="Sharon I."/>
            <person name="Castelle C.J."/>
            <person name="Probst A.J."/>
            <person name="Thomas B.C."/>
            <person name="Singh A."/>
            <person name="Wilkins M.J."/>
            <person name="Karaoz U."/>
            <person name="Brodie E.L."/>
            <person name="Williams K.H."/>
            <person name="Hubbard S.S."/>
            <person name="Banfield J.F."/>
        </authorList>
    </citation>
    <scope>NUCLEOTIDE SEQUENCE [LARGE SCALE GENOMIC DNA]</scope>
</reference>
<dbReference type="NCBIfam" id="TIGR00689">
    <property type="entry name" value="rpiB_lacA_lacB"/>
    <property type="match status" value="1"/>
</dbReference>
<accession>A0A1F6CHM3</accession>
<dbReference type="AlphaFoldDB" id="A0A1F6CHM3"/>
<dbReference type="GO" id="GO:0019316">
    <property type="term" value="P:D-allose catabolic process"/>
    <property type="evidence" value="ECO:0007669"/>
    <property type="project" value="TreeGrafter"/>
</dbReference>
<dbReference type="SUPFAM" id="SSF89623">
    <property type="entry name" value="Ribose/Galactose isomerase RpiB/AlsB"/>
    <property type="match status" value="1"/>
</dbReference>
<dbReference type="PANTHER" id="PTHR30345:SF0">
    <property type="entry name" value="DNA DAMAGE-REPAIR_TOLERATION PROTEIN DRT102"/>
    <property type="match status" value="1"/>
</dbReference>
<dbReference type="PANTHER" id="PTHR30345">
    <property type="entry name" value="RIBOSE-5-PHOSPHATE ISOMERASE B"/>
    <property type="match status" value="1"/>
</dbReference>